<evidence type="ECO:0000313" key="5">
    <source>
        <dbReference type="Proteomes" id="UP001152622"/>
    </source>
</evidence>
<feature type="domain" description="Shieldin complex subunit 2 second OB fold" evidence="3">
    <location>
        <begin position="487"/>
        <end position="535"/>
    </location>
</feature>
<protein>
    <submittedName>
        <fullName evidence="4">Uncharacterized protein</fullName>
    </submittedName>
</protein>
<evidence type="ECO:0000259" key="2">
    <source>
        <dbReference type="Pfam" id="PF21669"/>
    </source>
</evidence>
<organism evidence="4 5">
    <name type="scientific">Synaphobranchus kaupii</name>
    <name type="common">Kaup's arrowtooth eel</name>
    <dbReference type="NCBI Taxonomy" id="118154"/>
    <lineage>
        <taxon>Eukaryota</taxon>
        <taxon>Metazoa</taxon>
        <taxon>Chordata</taxon>
        <taxon>Craniata</taxon>
        <taxon>Vertebrata</taxon>
        <taxon>Euteleostomi</taxon>
        <taxon>Actinopterygii</taxon>
        <taxon>Neopterygii</taxon>
        <taxon>Teleostei</taxon>
        <taxon>Anguilliformes</taxon>
        <taxon>Synaphobranchidae</taxon>
        <taxon>Synaphobranchus</taxon>
    </lineage>
</organism>
<dbReference type="GO" id="GO:0035861">
    <property type="term" value="C:site of double-strand break"/>
    <property type="evidence" value="ECO:0007669"/>
    <property type="project" value="TreeGrafter"/>
</dbReference>
<feature type="compositionally biased region" description="Polar residues" evidence="1">
    <location>
        <begin position="192"/>
        <end position="232"/>
    </location>
</feature>
<reference evidence="4" key="1">
    <citation type="journal article" date="2023" name="Science">
        <title>Genome structures resolve the early diversification of teleost fishes.</title>
        <authorList>
            <person name="Parey E."/>
            <person name="Louis A."/>
            <person name="Montfort J."/>
            <person name="Bouchez O."/>
            <person name="Roques C."/>
            <person name="Iampietro C."/>
            <person name="Lluch J."/>
            <person name="Castinel A."/>
            <person name="Donnadieu C."/>
            <person name="Desvignes T."/>
            <person name="Floi Bucao C."/>
            <person name="Jouanno E."/>
            <person name="Wen M."/>
            <person name="Mejri S."/>
            <person name="Dirks R."/>
            <person name="Jansen H."/>
            <person name="Henkel C."/>
            <person name="Chen W.J."/>
            <person name="Zahm M."/>
            <person name="Cabau C."/>
            <person name="Klopp C."/>
            <person name="Thompson A.W."/>
            <person name="Robinson-Rechavi M."/>
            <person name="Braasch I."/>
            <person name="Lecointre G."/>
            <person name="Bobe J."/>
            <person name="Postlethwait J.H."/>
            <person name="Berthelot C."/>
            <person name="Roest Crollius H."/>
            <person name="Guiguen Y."/>
        </authorList>
    </citation>
    <scope>NUCLEOTIDE SEQUENCE</scope>
    <source>
        <strain evidence="4">WJC10195</strain>
    </source>
</reference>
<dbReference type="Pfam" id="PF22779">
    <property type="entry name" value="OB_SHLD2_2nd"/>
    <property type="match status" value="1"/>
</dbReference>
<keyword evidence="5" id="KW-1185">Reference proteome</keyword>
<dbReference type="GO" id="GO:0005634">
    <property type="term" value="C:nucleus"/>
    <property type="evidence" value="ECO:0007669"/>
    <property type="project" value="TreeGrafter"/>
</dbReference>
<feature type="domain" description="Shieldin complex subunit 2 first OB fold" evidence="2">
    <location>
        <begin position="323"/>
        <end position="453"/>
    </location>
</feature>
<dbReference type="AlphaFoldDB" id="A0A9Q1FIG0"/>
<feature type="compositionally biased region" description="Polar residues" evidence="1">
    <location>
        <begin position="260"/>
        <end position="269"/>
    </location>
</feature>
<dbReference type="InterPro" id="IPR053944">
    <property type="entry name" value="SHLD2_OB2"/>
</dbReference>
<dbReference type="OrthoDB" id="10254686at2759"/>
<dbReference type="InterPro" id="IPR012340">
    <property type="entry name" value="NA-bd_OB-fold"/>
</dbReference>
<feature type="region of interest" description="Disordered" evidence="1">
    <location>
        <begin position="98"/>
        <end position="133"/>
    </location>
</feature>
<dbReference type="InterPro" id="IPR029715">
    <property type="entry name" value="FAM35A"/>
</dbReference>
<dbReference type="PANTHER" id="PTHR14495:SF2">
    <property type="entry name" value="SHIELDIN COMPLEX SUBUNIT 2"/>
    <property type="match status" value="1"/>
</dbReference>
<feature type="region of interest" description="Disordered" evidence="1">
    <location>
        <begin position="42"/>
        <end position="68"/>
    </location>
</feature>
<dbReference type="EMBL" id="JAINUF010000005">
    <property type="protein sequence ID" value="KAJ8359530.1"/>
    <property type="molecule type" value="Genomic_DNA"/>
</dbReference>
<dbReference type="InterPro" id="IPR049507">
    <property type="entry name" value="SHLD2_OB1"/>
</dbReference>
<dbReference type="Proteomes" id="UP001152622">
    <property type="component" value="Chromosome 5"/>
</dbReference>
<sequence length="555" mass="59363">MMDKPKIHIFLGAPTLPLKTAPSTAPDCGRWETLDLCLNGERLQPKGNEQGAQGSDISTVGGVSDQHGRSDEVVLANEPLDRPNVEFNSVWDKDTPVCRKEGERESVSRSDLNVEERSPSQKERPASDERDLRPETLKEYLDSCFLAPGPGTGAEPAGGEAPPRLSLEAEFLSAWTTSQALLLKGRLGLQPRSGTQSAGGPATPQNSVPPGSGSSPELYSPTSSPRGEQEGSQELFHTLSERQEEGGVVLEATPEGVLCSQGSPSTSRTPVEETRSLWASPRPGPSLRTSPTPPSSKKSRVSPTGAKTLGGQTGGAAGSPQSTSTTLLNRCVAKGVRYSVLVAVVYPCHLKEIKVKSGTWAGSTVPLATIVVTDQSGVDMKVVLWRTAAFWALTVYPGDLLLITGVTLNEDKWRGELVLQSSYASRLLNLGQLTGSLPPPVPQNVNGRTVKELWGHLCKQRPLLLSLPRRMLQDPHAIPYARLRVLQPNTLVHALLRVTCTTMVTAWRDEVESCSRTGGVQKAMLSVEQEDGQQGGAGAVGLCHGLAAEDPQEPR</sequence>
<dbReference type="PANTHER" id="PTHR14495">
    <property type="entry name" value="SHIELDIN COMPLEX SUBUNIT 2"/>
    <property type="match status" value="1"/>
</dbReference>
<dbReference type="GO" id="GO:0010569">
    <property type="term" value="P:regulation of double-strand break repair via homologous recombination"/>
    <property type="evidence" value="ECO:0007669"/>
    <property type="project" value="TreeGrafter"/>
</dbReference>
<dbReference type="Pfam" id="PF21669">
    <property type="entry name" value="SHLD2_OB1"/>
    <property type="match status" value="1"/>
</dbReference>
<accession>A0A9Q1FIG0</accession>
<name>A0A9Q1FIG0_SYNKA</name>
<evidence type="ECO:0000313" key="4">
    <source>
        <dbReference type="EMBL" id="KAJ8359530.1"/>
    </source>
</evidence>
<evidence type="ECO:0000259" key="3">
    <source>
        <dbReference type="Pfam" id="PF22779"/>
    </source>
</evidence>
<feature type="region of interest" description="Disordered" evidence="1">
    <location>
        <begin position="190"/>
        <end position="232"/>
    </location>
</feature>
<feature type="region of interest" description="Disordered" evidence="1">
    <location>
        <begin position="253"/>
        <end position="324"/>
    </location>
</feature>
<feature type="compositionally biased region" description="Low complexity" evidence="1">
    <location>
        <begin position="147"/>
        <end position="162"/>
    </location>
</feature>
<gene>
    <name evidence="4" type="ORF">SKAU_G00160550</name>
</gene>
<evidence type="ECO:0000256" key="1">
    <source>
        <dbReference type="SAM" id="MobiDB-lite"/>
    </source>
</evidence>
<comment type="caution">
    <text evidence="4">The sequence shown here is derived from an EMBL/GenBank/DDBJ whole genome shotgun (WGS) entry which is preliminary data.</text>
</comment>
<feature type="region of interest" description="Disordered" evidence="1">
    <location>
        <begin position="143"/>
        <end position="162"/>
    </location>
</feature>
<proteinExistence type="predicted"/>
<dbReference type="Gene3D" id="2.40.50.140">
    <property type="entry name" value="Nucleic acid-binding proteins"/>
    <property type="match status" value="1"/>
</dbReference>